<dbReference type="Proteomes" id="UP000176662">
    <property type="component" value="Unassembled WGS sequence"/>
</dbReference>
<feature type="domain" description="PAS" evidence="7">
    <location>
        <begin position="34"/>
        <end position="107"/>
    </location>
</feature>
<dbReference type="PROSITE" id="PS50113">
    <property type="entry name" value="PAC"/>
    <property type="match status" value="1"/>
</dbReference>
<dbReference type="PANTHER" id="PTHR43304:SF1">
    <property type="entry name" value="PAC DOMAIN-CONTAINING PROTEIN"/>
    <property type="match status" value="1"/>
</dbReference>
<dbReference type="Gene3D" id="3.30.450.20">
    <property type="entry name" value="PAS domain"/>
    <property type="match status" value="1"/>
</dbReference>
<evidence type="ECO:0000256" key="2">
    <source>
        <dbReference type="ARBA" id="ARBA00012438"/>
    </source>
</evidence>
<comment type="catalytic activity">
    <reaction evidence="1">
        <text>ATP + protein L-histidine = ADP + protein N-phospho-L-histidine.</text>
        <dbReference type="EC" id="2.7.13.3"/>
    </reaction>
</comment>
<dbReference type="PANTHER" id="PTHR43304">
    <property type="entry name" value="PHYTOCHROME-LIKE PROTEIN CPH1"/>
    <property type="match status" value="1"/>
</dbReference>
<dbReference type="PROSITE" id="PS50112">
    <property type="entry name" value="PAS"/>
    <property type="match status" value="1"/>
</dbReference>
<dbReference type="Pfam" id="PF13426">
    <property type="entry name" value="PAS_9"/>
    <property type="match status" value="1"/>
</dbReference>
<evidence type="ECO:0000256" key="6">
    <source>
        <dbReference type="SAM" id="Coils"/>
    </source>
</evidence>
<keyword evidence="4" id="KW-0808">Transferase</keyword>
<gene>
    <name evidence="9" type="ORF">A2Z68_01195</name>
</gene>
<dbReference type="InterPro" id="IPR001610">
    <property type="entry name" value="PAC"/>
</dbReference>
<protein>
    <recommendedName>
        <fullName evidence="2">histidine kinase</fullName>
        <ecNumber evidence="2">2.7.13.3</ecNumber>
    </recommendedName>
</protein>
<dbReference type="SMART" id="SM00086">
    <property type="entry name" value="PAC"/>
    <property type="match status" value="1"/>
</dbReference>
<name>A0A1G2DYP4_9BACT</name>
<evidence type="ECO:0000259" key="7">
    <source>
        <dbReference type="PROSITE" id="PS50112"/>
    </source>
</evidence>
<dbReference type="EC" id="2.7.13.3" evidence="2"/>
<dbReference type="SUPFAM" id="SSF55785">
    <property type="entry name" value="PYP-like sensor domain (PAS domain)"/>
    <property type="match status" value="1"/>
</dbReference>
<evidence type="ECO:0000256" key="3">
    <source>
        <dbReference type="ARBA" id="ARBA00022553"/>
    </source>
</evidence>
<sequence length="192" mass="22204">METNQTIKQLEKKMEKLEKEKEKLKKVETNLKSSEERFKIIFEEAPDGYFLSKLNGVFVDGNKAAEKLIGYKKDELIGKSMLKLNLVSLDQMPKIAKRLAEHALGKRTEYDEFALTKKDGSKITVEISGTMVKLDGQRLVLGIVRDITERKKTEEELKEKNEDLEKFNKFAVGRELKIIELKKKIKELEKQA</sequence>
<dbReference type="InterPro" id="IPR052162">
    <property type="entry name" value="Sensor_kinase/Photoreceptor"/>
</dbReference>
<dbReference type="InterPro" id="IPR000700">
    <property type="entry name" value="PAS-assoc_C"/>
</dbReference>
<dbReference type="NCBIfam" id="TIGR00229">
    <property type="entry name" value="sensory_box"/>
    <property type="match status" value="1"/>
</dbReference>
<dbReference type="InterPro" id="IPR000014">
    <property type="entry name" value="PAS"/>
</dbReference>
<feature type="coiled-coil region" evidence="6">
    <location>
        <begin position="143"/>
        <end position="191"/>
    </location>
</feature>
<evidence type="ECO:0000256" key="5">
    <source>
        <dbReference type="ARBA" id="ARBA00022777"/>
    </source>
</evidence>
<dbReference type="CDD" id="cd00130">
    <property type="entry name" value="PAS"/>
    <property type="match status" value="1"/>
</dbReference>
<feature type="domain" description="PAC" evidence="8">
    <location>
        <begin position="109"/>
        <end position="159"/>
    </location>
</feature>
<comment type="caution">
    <text evidence="9">The sequence shown here is derived from an EMBL/GenBank/DDBJ whole genome shotgun (WGS) entry which is preliminary data.</text>
</comment>
<keyword evidence="5" id="KW-0418">Kinase</keyword>
<evidence type="ECO:0000313" key="10">
    <source>
        <dbReference type="Proteomes" id="UP000176662"/>
    </source>
</evidence>
<dbReference type="SMART" id="SM00091">
    <property type="entry name" value="PAS"/>
    <property type="match status" value="1"/>
</dbReference>
<feature type="coiled-coil region" evidence="6">
    <location>
        <begin position="3"/>
        <end position="37"/>
    </location>
</feature>
<dbReference type="EMBL" id="MHLX01000025">
    <property type="protein sequence ID" value="OGZ18655.1"/>
    <property type="molecule type" value="Genomic_DNA"/>
</dbReference>
<keyword evidence="6" id="KW-0175">Coiled coil</keyword>
<evidence type="ECO:0000313" key="9">
    <source>
        <dbReference type="EMBL" id="OGZ18655.1"/>
    </source>
</evidence>
<accession>A0A1G2DYP4</accession>
<reference evidence="9 10" key="1">
    <citation type="journal article" date="2016" name="Nat. Commun.">
        <title>Thousands of microbial genomes shed light on interconnected biogeochemical processes in an aquifer system.</title>
        <authorList>
            <person name="Anantharaman K."/>
            <person name="Brown C.T."/>
            <person name="Hug L.A."/>
            <person name="Sharon I."/>
            <person name="Castelle C.J."/>
            <person name="Probst A.J."/>
            <person name="Thomas B.C."/>
            <person name="Singh A."/>
            <person name="Wilkins M.J."/>
            <person name="Karaoz U."/>
            <person name="Brodie E.L."/>
            <person name="Williams K.H."/>
            <person name="Hubbard S.S."/>
            <person name="Banfield J.F."/>
        </authorList>
    </citation>
    <scope>NUCLEOTIDE SEQUENCE [LARGE SCALE GENOMIC DNA]</scope>
</reference>
<proteinExistence type="predicted"/>
<dbReference type="GO" id="GO:0004673">
    <property type="term" value="F:protein histidine kinase activity"/>
    <property type="evidence" value="ECO:0007669"/>
    <property type="project" value="UniProtKB-EC"/>
</dbReference>
<keyword evidence="3" id="KW-0597">Phosphoprotein</keyword>
<dbReference type="InterPro" id="IPR035965">
    <property type="entry name" value="PAS-like_dom_sf"/>
</dbReference>
<evidence type="ECO:0000259" key="8">
    <source>
        <dbReference type="PROSITE" id="PS50113"/>
    </source>
</evidence>
<organism evidence="9 10">
    <name type="scientific">Candidatus Nealsonbacteria bacterium RBG_13_38_11</name>
    <dbReference type="NCBI Taxonomy" id="1801662"/>
    <lineage>
        <taxon>Bacteria</taxon>
        <taxon>Candidatus Nealsoniibacteriota</taxon>
    </lineage>
</organism>
<dbReference type="AlphaFoldDB" id="A0A1G2DYP4"/>
<evidence type="ECO:0000256" key="1">
    <source>
        <dbReference type="ARBA" id="ARBA00000085"/>
    </source>
</evidence>
<evidence type="ECO:0000256" key="4">
    <source>
        <dbReference type="ARBA" id="ARBA00022679"/>
    </source>
</evidence>